<accession>A0ACB7Z9S7</accession>
<gene>
    <name evidence="1" type="ORF">Vadar_006459</name>
</gene>
<organism evidence="1 2">
    <name type="scientific">Vaccinium darrowii</name>
    <dbReference type="NCBI Taxonomy" id="229202"/>
    <lineage>
        <taxon>Eukaryota</taxon>
        <taxon>Viridiplantae</taxon>
        <taxon>Streptophyta</taxon>
        <taxon>Embryophyta</taxon>
        <taxon>Tracheophyta</taxon>
        <taxon>Spermatophyta</taxon>
        <taxon>Magnoliopsida</taxon>
        <taxon>eudicotyledons</taxon>
        <taxon>Gunneridae</taxon>
        <taxon>Pentapetalae</taxon>
        <taxon>asterids</taxon>
        <taxon>Ericales</taxon>
        <taxon>Ericaceae</taxon>
        <taxon>Vaccinioideae</taxon>
        <taxon>Vaccinieae</taxon>
        <taxon>Vaccinium</taxon>
    </lineage>
</organism>
<dbReference type="Proteomes" id="UP000828048">
    <property type="component" value="Chromosome 12"/>
</dbReference>
<sequence>MAAKVGEAFLGAAVGKLVDCLASEEFINFFRENKQTTDSAVRRWLDELKDAVYHAEDLVDEIATMALRRKVEAEYPRGKKRFRDSLISTWNWLVGRGTNSNCEESHGLLLEGQGVSSVEKLEISELICSEEFASELVTLTNLKELTIRQCERHLSFPEGMMGLNHLKELSVWLCSVLAVPLSKEMNHCYMSLERLDLFECESLKSLPLGLFPKLRFLNIGECKNFETLLIPDGIEHQSLTLLERLDIQYCSDMFFFPRGGFSAPNLSDLWLSGCKKLKALPEQMHTLLPSLRSLDLWGCPEIESFPEGGLPSNLIRLEISNCKKLVGCRRDWGLQTLPSLANFVLIGESEDVLESFPEEGLLPSTLTILRIADLPNLKSLNKRGLQHLGSLKTMKIENCPRLQSLPEEGLQFLGSLKSMDIRNCQQLQSLPKGLPPNLFGLQIVDCPLLKASCRREEGTDWHKIAHVPLINIDGEAIFDQPYLGRVDPKDFWI</sequence>
<proteinExistence type="predicted"/>
<comment type="caution">
    <text evidence="1">The sequence shown here is derived from an EMBL/GenBank/DDBJ whole genome shotgun (WGS) entry which is preliminary data.</text>
</comment>
<reference evidence="1 2" key="1">
    <citation type="journal article" date="2021" name="Hortic Res">
        <title>High-quality reference genome and annotation aids understanding of berry development for evergreen blueberry (Vaccinium darrowii).</title>
        <authorList>
            <person name="Yu J."/>
            <person name="Hulse-Kemp A.M."/>
            <person name="Babiker E."/>
            <person name="Staton M."/>
        </authorList>
    </citation>
    <scope>NUCLEOTIDE SEQUENCE [LARGE SCALE GENOMIC DNA]</scope>
    <source>
        <strain evidence="2">cv. NJ 8807/NJ 8810</strain>
        <tissue evidence="1">Young leaf</tissue>
    </source>
</reference>
<evidence type="ECO:0000313" key="2">
    <source>
        <dbReference type="Proteomes" id="UP000828048"/>
    </source>
</evidence>
<protein>
    <submittedName>
        <fullName evidence="1">Uncharacterized protein</fullName>
    </submittedName>
</protein>
<dbReference type="EMBL" id="CM037162">
    <property type="protein sequence ID" value="KAH7862559.1"/>
    <property type="molecule type" value="Genomic_DNA"/>
</dbReference>
<evidence type="ECO:0000313" key="1">
    <source>
        <dbReference type="EMBL" id="KAH7862559.1"/>
    </source>
</evidence>
<keyword evidence="2" id="KW-1185">Reference proteome</keyword>
<name>A0ACB7Z9S7_9ERIC</name>